<dbReference type="Proteomes" id="UP000245680">
    <property type="component" value="Unassembled WGS sequence"/>
</dbReference>
<dbReference type="Gene3D" id="1.10.220.30">
    <property type="match status" value="1"/>
</dbReference>
<dbReference type="EMBL" id="QGKU01000039">
    <property type="protein sequence ID" value="PWR02191.1"/>
    <property type="molecule type" value="Genomic_DNA"/>
</dbReference>
<dbReference type="OrthoDB" id="9791432at2"/>
<sequence>MKSISGRLFGPPSTTAIIATFLIGSAAVRLAGGTAHAIALEVDNLSSPYASYPETDLGQSSAEIDRILNQLQVRSESLDRKETELVQRQEALEDLKAQADQRLQELKNARAALEDMVSVARTAAEKDVSQLVSVYESMKPKEAARVFQQMPPEFAAGFLSRMQPEAAASIVANLEPTTAYSISVVLAGRNVDAAPN</sequence>
<evidence type="ECO:0000259" key="2">
    <source>
        <dbReference type="Pfam" id="PF03448"/>
    </source>
</evidence>
<keyword evidence="1" id="KW-0175">Coiled coil</keyword>
<proteinExistence type="predicted"/>
<dbReference type="SUPFAM" id="SSF158791">
    <property type="entry name" value="MgtE N-terminal domain-like"/>
    <property type="match status" value="1"/>
</dbReference>
<comment type="caution">
    <text evidence="3">The sequence shown here is derived from an EMBL/GenBank/DDBJ whole genome shotgun (WGS) entry which is preliminary data.</text>
</comment>
<reference evidence="3 4" key="1">
    <citation type="submission" date="2018-05" db="EMBL/GenBank/DDBJ databases">
        <title>Rhodobacteraceae gen. nov., sp. nov. isolated from sea water.</title>
        <authorList>
            <person name="Ren Y."/>
        </authorList>
    </citation>
    <scope>NUCLEOTIDE SEQUENCE [LARGE SCALE GENOMIC DNA]</scope>
    <source>
        <strain evidence="3 4">TG-679</strain>
    </source>
</reference>
<gene>
    <name evidence="3" type="ORF">DKT77_13065</name>
</gene>
<accession>A0A2V2LEB1</accession>
<dbReference type="AlphaFoldDB" id="A0A2V2LEB1"/>
<evidence type="ECO:0000256" key="1">
    <source>
        <dbReference type="SAM" id="Coils"/>
    </source>
</evidence>
<keyword evidence="4" id="KW-1185">Reference proteome</keyword>
<feature type="domain" description="Magnesium transporter MgtE intracellular" evidence="2">
    <location>
        <begin position="119"/>
        <end position="180"/>
    </location>
</feature>
<evidence type="ECO:0000313" key="4">
    <source>
        <dbReference type="Proteomes" id="UP000245680"/>
    </source>
</evidence>
<organism evidence="3 4">
    <name type="scientific">Meridianimarinicoccus roseus</name>
    <dbReference type="NCBI Taxonomy" id="2072018"/>
    <lineage>
        <taxon>Bacteria</taxon>
        <taxon>Pseudomonadati</taxon>
        <taxon>Pseudomonadota</taxon>
        <taxon>Alphaproteobacteria</taxon>
        <taxon>Rhodobacterales</taxon>
        <taxon>Paracoccaceae</taxon>
        <taxon>Meridianimarinicoccus</taxon>
    </lineage>
</organism>
<protein>
    <recommendedName>
        <fullName evidence="2">Magnesium transporter MgtE intracellular domain-containing protein</fullName>
    </recommendedName>
</protein>
<dbReference type="InterPro" id="IPR006668">
    <property type="entry name" value="Mg_transptr_MgtE_intracell_dom"/>
</dbReference>
<dbReference type="Pfam" id="PF03448">
    <property type="entry name" value="MgtE_N"/>
    <property type="match status" value="1"/>
</dbReference>
<evidence type="ECO:0000313" key="3">
    <source>
        <dbReference type="EMBL" id="PWR02191.1"/>
    </source>
</evidence>
<feature type="coiled-coil region" evidence="1">
    <location>
        <begin position="78"/>
        <end position="123"/>
    </location>
</feature>
<name>A0A2V2LEB1_9RHOB</name>